<reference evidence="1 2" key="1">
    <citation type="journal article" date="2014" name="BMC Genomics">
        <title>Comparison of environmental and isolate Sulfobacillus genomes reveals diverse carbon, sulfur, nitrogen, and hydrogen metabolisms.</title>
        <authorList>
            <person name="Justice N.B."/>
            <person name="Norman A."/>
            <person name="Brown C.T."/>
            <person name="Singh A."/>
            <person name="Thomas B.C."/>
            <person name="Banfield J.F."/>
        </authorList>
    </citation>
    <scope>NUCLEOTIDE SEQUENCE [LARGE SCALE GENOMIC DNA]</scope>
    <source>
        <strain evidence="1">AMDSBA4</strain>
    </source>
</reference>
<evidence type="ECO:0000313" key="2">
    <source>
        <dbReference type="Proteomes" id="UP000242972"/>
    </source>
</evidence>
<accession>A0A2T2X490</accession>
<comment type="caution">
    <text evidence="1">The sequence shown here is derived from an EMBL/GenBank/DDBJ whole genome shotgun (WGS) entry which is preliminary data.</text>
</comment>
<sequence length="103" mass="11470">MTTPESETLQQVWYARVQEFRASGLSGPQWCQSRGIKVKQLHYWNRKFRTADATASDPTWIAVNTPSAPDAVLMVSVGPAIIAVRPEFDAPLLQRLVQVLATC</sequence>
<dbReference type="AlphaFoldDB" id="A0A2T2X490"/>
<gene>
    <name evidence="1" type="ORF">C7B46_18675</name>
</gene>
<dbReference type="EMBL" id="PXYW01000090">
    <property type="protein sequence ID" value="PSR29314.1"/>
    <property type="molecule type" value="Genomic_DNA"/>
</dbReference>
<dbReference type="Proteomes" id="UP000242972">
    <property type="component" value="Unassembled WGS sequence"/>
</dbReference>
<name>A0A2T2X490_9FIRM</name>
<proteinExistence type="predicted"/>
<organism evidence="1 2">
    <name type="scientific">Sulfobacillus benefaciens</name>
    <dbReference type="NCBI Taxonomy" id="453960"/>
    <lineage>
        <taxon>Bacteria</taxon>
        <taxon>Bacillati</taxon>
        <taxon>Bacillota</taxon>
        <taxon>Clostridia</taxon>
        <taxon>Eubacteriales</taxon>
        <taxon>Clostridiales Family XVII. Incertae Sedis</taxon>
        <taxon>Sulfobacillus</taxon>
    </lineage>
</organism>
<evidence type="ECO:0000313" key="1">
    <source>
        <dbReference type="EMBL" id="PSR29314.1"/>
    </source>
</evidence>
<protein>
    <submittedName>
        <fullName evidence="1">Uncharacterized protein</fullName>
    </submittedName>
</protein>
<dbReference type="NCBIfam" id="NF047593">
    <property type="entry name" value="IS66_ISAeme5_TnpA"/>
    <property type="match status" value="1"/>
</dbReference>